<feature type="transmembrane region" description="Helical" evidence="7">
    <location>
        <begin position="362"/>
        <end position="384"/>
    </location>
</feature>
<evidence type="ECO:0000313" key="8">
    <source>
        <dbReference type="EMBL" id="PIB02557.1"/>
    </source>
</evidence>
<evidence type="ECO:0000256" key="6">
    <source>
        <dbReference type="SAM" id="MobiDB-lite"/>
    </source>
</evidence>
<feature type="transmembrane region" description="Helical" evidence="7">
    <location>
        <begin position="99"/>
        <end position="122"/>
    </location>
</feature>
<name>A0A2G5ICI5_CERBT</name>
<sequence>MTTISMFAVPLPPNPMGFPLQLSLFNFEKEMASKEEKKLRLERANTTISNPVAYVATINNEKRSKDIDEAYDYLHSRADFVGEQAIDIKKLQRKVDWRIMPIMFLIFGLQFLDKYLLNYSIVMGLPKDLKLKGNDLNNIASSLWWTYLAVSPLVALAMNKLPLGKWLGVAMSIWGVTIACVAAVKTYPQLLAIRLLMGACDAALVPALMLISCHYYRKDEQAARFAIWFSSIGFAVITGGLISYGFQHVTTSSIESWRIMYLVMGVISFSVGVICLFLMPDSPIRAKFLNDAEKTALIHHVSVNQTGITGHKIEWHQLRELALDPQIYLLVMMNIFISLGSGILGTYASTIIKSFGYDSKQAALLTTPGGAICVVTCLISAIVIRYHIMPRWLISVLGYCFSFTGACLVAFSPHQNKGAQLAGIYLVSCSLFTSGIKLQWMSANIAGHTKRSAATAIMSGTISIGNIVAPYAVQPKEAPYYQTGKDILVGAKGLPILMLSLLASYYYLMNRHRDRKYGKPHTGTSMDPEAPVMAPDDSEDQWQNLTDKERKSFRYVY</sequence>
<comment type="caution">
    <text evidence="8">The sequence shown here is derived from an EMBL/GenBank/DDBJ whole genome shotgun (WGS) entry which is preliminary data.</text>
</comment>
<feature type="transmembrane region" description="Helical" evidence="7">
    <location>
        <begin position="142"/>
        <end position="159"/>
    </location>
</feature>
<feature type="transmembrane region" description="Helical" evidence="7">
    <location>
        <begin position="190"/>
        <end position="213"/>
    </location>
</feature>
<dbReference type="OrthoDB" id="6730379at2759"/>
<feature type="transmembrane region" description="Helical" evidence="7">
    <location>
        <begin position="327"/>
        <end position="350"/>
    </location>
</feature>
<evidence type="ECO:0000256" key="4">
    <source>
        <dbReference type="ARBA" id="ARBA00022989"/>
    </source>
</evidence>
<gene>
    <name evidence="8" type="ORF">CB0940_02203</name>
</gene>
<keyword evidence="3 7" id="KW-0812">Transmembrane</keyword>
<accession>A0A2G5ICI5</accession>
<feature type="transmembrane region" description="Helical" evidence="7">
    <location>
        <begin position="493"/>
        <end position="509"/>
    </location>
</feature>
<dbReference type="EMBL" id="LKMD01000100">
    <property type="protein sequence ID" value="PIB02557.1"/>
    <property type="molecule type" value="Genomic_DNA"/>
</dbReference>
<dbReference type="InterPro" id="IPR036259">
    <property type="entry name" value="MFS_trans_sf"/>
</dbReference>
<feature type="transmembrane region" description="Helical" evidence="7">
    <location>
        <begin position="418"/>
        <end position="440"/>
    </location>
</feature>
<keyword evidence="5 7" id="KW-0472">Membrane</keyword>
<dbReference type="AlphaFoldDB" id="A0A2G5ICI5"/>
<feature type="transmembrane region" description="Helical" evidence="7">
    <location>
        <begin position="225"/>
        <end position="247"/>
    </location>
</feature>
<organism evidence="8">
    <name type="scientific">Cercospora beticola</name>
    <name type="common">Sugarbeet leaf spot fungus</name>
    <dbReference type="NCBI Taxonomy" id="122368"/>
    <lineage>
        <taxon>Eukaryota</taxon>
        <taxon>Fungi</taxon>
        <taxon>Dikarya</taxon>
        <taxon>Ascomycota</taxon>
        <taxon>Pezizomycotina</taxon>
        <taxon>Dothideomycetes</taxon>
        <taxon>Dothideomycetidae</taxon>
        <taxon>Mycosphaerellales</taxon>
        <taxon>Mycosphaerellaceae</taxon>
        <taxon>Cercospora</taxon>
    </lineage>
</organism>
<feature type="transmembrane region" description="Helical" evidence="7">
    <location>
        <begin position="391"/>
        <end position="412"/>
    </location>
</feature>
<dbReference type="Proteomes" id="UP000230605">
    <property type="component" value="Chromosome 1"/>
</dbReference>
<dbReference type="Gene3D" id="1.20.1250.20">
    <property type="entry name" value="MFS general substrate transporter like domains"/>
    <property type="match status" value="2"/>
</dbReference>
<keyword evidence="2" id="KW-0813">Transport</keyword>
<dbReference type="SUPFAM" id="SSF103473">
    <property type="entry name" value="MFS general substrate transporter"/>
    <property type="match status" value="1"/>
</dbReference>
<dbReference type="Pfam" id="PF07690">
    <property type="entry name" value="MFS_1"/>
    <property type="match status" value="1"/>
</dbReference>
<feature type="transmembrane region" description="Helical" evidence="7">
    <location>
        <begin position="452"/>
        <end position="473"/>
    </location>
</feature>
<feature type="transmembrane region" description="Helical" evidence="7">
    <location>
        <begin position="166"/>
        <end position="184"/>
    </location>
</feature>
<dbReference type="GO" id="GO:0022857">
    <property type="term" value="F:transmembrane transporter activity"/>
    <property type="evidence" value="ECO:0007669"/>
    <property type="project" value="InterPro"/>
</dbReference>
<comment type="subcellular location">
    <subcellularLocation>
        <location evidence="1">Membrane</location>
        <topology evidence="1">Multi-pass membrane protein</topology>
    </subcellularLocation>
</comment>
<dbReference type="PANTHER" id="PTHR43791:SF40">
    <property type="entry name" value="THIAMINE PATHWAY TRANSPORTER THI73"/>
    <property type="match status" value="1"/>
</dbReference>
<evidence type="ECO:0000256" key="2">
    <source>
        <dbReference type="ARBA" id="ARBA00022448"/>
    </source>
</evidence>
<proteinExistence type="predicted"/>
<evidence type="ECO:0000256" key="1">
    <source>
        <dbReference type="ARBA" id="ARBA00004141"/>
    </source>
</evidence>
<dbReference type="PANTHER" id="PTHR43791">
    <property type="entry name" value="PERMEASE-RELATED"/>
    <property type="match status" value="1"/>
</dbReference>
<protein>
    <submittedName>
        <fullName evidence="8">Thiamine pathway transporter THI73</fullName>
    </submittedName>
</protein>
<dbReference type="InterPro" id="IPR011701">
    <property type="entry name" value="MFS"/>
</dbReference>
<feature type="transmembrane region" description="Helical" evidence="7">
    <location>
        <begin position="259"/>
        <end position="279"/>
    </location>
</feature>
<feature type="region of interest" description="Disordered" evidence="6">
    <location>
        <begin position="517"/>
        <end position="545"/>
    </location>
</feature>
<evidence type="ECO:0000256" key="3">
    <source>
        <dbReference type="ARBA" id="ARBA00022692"/>
    </source>
</evidence>
<keyword evidence="4 7" id="KW-1133">Transmembrane helix</keyword>
<evidence type="ECO:0000256" key="5">
    <source>
        <dbReference type="ARBA" id="ARBA00023136"/>
    </source>
</evidence>
<dbReference type="GO" id="GO:0016020">
    <property type="term" value="C:membrane"/>
    <property type="evidence" value="ECO:0007669"/>
    <property type="project" value="UniProtKB-SubCell"/>
</dbReference>
<evidence type="ECO:0000256" key="7">
    <source>
        <dbReference type="SAM" id="Phobius"/>
    </source>
</evidence>
<reference evidence="8" key="1">
    <citation type="submission" date="2015-10" db="EMBL/GenBank/DDBJ databases">
        <title>The cercosporin biosynthetic gene cluster was horizontally transferred to several fungal lineages and shown to be expanded in Cercospora beticola based on microsynteny with recipient genomes.</title>
        <authorList>
            <person name="De Jonge R."/>
            <person name="Ebert M.K."/>
            <person name="Suttle J.C."/>
            <person name="Jurick Ii W.M."/>
            <person name="Secor G.A."/>
            <person name="Thomma B.P."/>
            <person name="Van De Peer Y."/>
            <person name="Bolton M.D."/>
        </authorList>
    </citation>
    <scope>NUCLEOTIDE SEQUENCE [LARGE SCALE GENOMIC DNA]</scope>
    <source>
        <strain evidence="8">09-40</strain>
    </source>
</reference>